<feature type="transmembrane region" description="Helical" evidence="1">
    <location>
        <begin position="42"/>
        <end position="59"/>
    </location>
</feature>
<comment type="caution">
    <text evidence="2">The sequence shown here is derived from an EMBL/GenBank/DDBJ whole genome shotgun (WGS) entry which is preliminary data.</text>
</comment>
<gene>
    <name evidence="2" type="ORF">LCGC14_0968420</name>
</gene>
<keyword evidence="1" id="KW-0812">Transmembrane</keyword>
<dbReference type="EMBL" id="LAZR01003547">
    <property type="protein sequence ID" value="KKN17187.1"/>
    <property type="molecule type" value="Genomic_DNA"/>
</dbReference>
<evidence type="ECO:0000256" key="1">
    <source>
        <dbReference type="SAM" id="Phobius"/>
    </source>
</evidence>
<protein>
    <submittedName>
        <fullName evidence="2">Uncharacterized protein</fullName>
    </submittedName>
</protein>
<dbReference type="AlphaFoldDB" id="A0A0F9NYH8"/>
<organism evidence="2">
    <name type="scientific">marine sediment metagenome</name>
    <dbReference type="NCBI Taxonomy" id="412755"/>
    <lineage>
        <taxon>unclassified sequences</taxon>
        <taxon>metagenomes</taxon>
        <taxon>ecological metagenomes</taxon>
    </lineage>
</organism>
<feature type="transmembrane region" description="Helical" evidence="1">
    <location>
        <begin position="12"/>
        <end position="30"/>
    </location>
</feature>
<accession>A0A0F9NYH8</accession>
<keyword evidence="1" id="KW-1133">Transmembrane helix</keyword>
<evidence type="ECO:0000313" key="2">
    <source>
        <dbReference type="EMBL" id="KKN17187.1"/>
    </source>
</evidence>
<keyword evidence="1" id="KW-0472">Membrane</keyword>
<proteinExistence type="predicted"/>
<reference evidence="2" key="1">
    <citation type="journal article" date="2015" name="Nature">
        <title>Complex archaea that bridge the gap between prokaryotes and eukaryotes.</title>
        <authorList>
            <person name="Spang A."/>
            <person name="Saw J.H."/>
            <person name="Jorgensen S.L."/>
            <person name="Zaremba-Niedzwiedzka K."/>
            <person name="Martijn J."/>
            <person name="Lind A.E."/>
            <person name="van Eijk R."/>
            <person name="Schleper C."/>
            <person name="Guy L."/>
            <person name="Ettema T.J."/>
        </authorList>
    </citation>
    <scope>NUCLEOTIDE SEQUENCE</scope>
</reference>
<sequence length="66" mass="7872">MDWKKELKETNWPLVIFEILILILMFYVVLHEGQLEPMKPTIQYVIALGVVFLMGKNLLTIRRKKQ</sequence>
<name>A0A0F9NYH8_9ZZZZ</name>